<dbReference type="PANTHER" id="PTHR43737:SF1">
    <property type="entry name" value="DUF1501 DOMAIN-CONTAINING PROTEIN"/>
    <property type="match status" value="1"/>
</dbReference>
<dbReference type="PANTHER" id="PTHR43737">
    <property type="entry name" value="BLL7424 PROTEIN"/>
    <property type="match status" value="1"/>
</dbReference>
<accession>A0A7C4LMH0</accession>
<comment type="caution">
    <text evidence="1">The sequence shown here is derived from an EMBL/GenBank/DDBJ whole genome shotgun (WGS) entry which is preliminary data.</text>
</comment>
<dbReference type="EMBL" id="DSVQ01000018">
    <property type="protein sequence ID" value="HGT40513.1"/>
    <property type="molecule type" value="Genomic_DNA"/>
</dbReference>
<organism evidence="1">
    <name type="scientific">Schlesneria paludicola</name>
    <dbReference type="NCBI Taxonomy" id="360056"/>
    <lineage>
        <taxon>Bacteria</taxon>
        <taxon>Pseudomonadati</taxon>
        <taxon>Planctomycetota</taxon>
        <taxon>Planctomycetia</taxon>
        <taxon>Planctomycetales</taxon>
        <taxon>Planctomycetaceae</taxon>
        <taxon>Schlesneria</taxon>
    </lineage>
</organism>
<dbReference type="AlphaFoldDB" id="A0A7C4LMH0"/>
<dbReference type="InterPro" id="IPR010869">
    <property type="entry name" value="DUF1501"/>
</dbReference>
<dbReference type="Pfam" id="PF07394">
    <property type="entry name" value="DUF1501"/>
    <property type="match status" value="1"/>
</dbReference>
<name>A0A7C4LMH0_9PLAN</name>
<reference evidence="1" key="1">
    <citation type="journal article" date="2020" name="mSystems">
        <title>Genome- and Community-Level Interaction Insights into Carbon Utilization and Element Cycling Functions of Hydrothermarchaeota in Hydrothermal Sediment.</title>
        <authorList>
            <person name="Zhou Z."/>
            <person name="Liu Y."/>
            <person name="Xu W."/>
            <person name="Pan J."/>
            <person name="Luo Z.H."/>
            <person name="Li M."/>
        </authorList>
    </citation>
    <scope>NUCLEOTIDE SEQUENCE [LARGE SCALE GENOMIC DNA]</scope>
    <source>
        <strain evidence="1">SpSt-508</strain>
    </source>
</reference>
<protein>
    <submittedName>
        <fullName evidence="1">DUF1501 domain-containing protein</fullName>
    </submittedName>
</protein>
<proteinExistence type="predicted"/>
<dbReference type="SUPFAM" id="SSF53649">
    <property type="entry name" value="Alkaline phosphatase-like"/>
    <property type="match status" value="1"/>
</dbReference>
<dbReference type="InterPro" id="IPR017850">
    <property type="entry name" value="Alkaline_phosphatase_core_sf"/>
</dbReference>
<sequence length="552" mass="60265">MRWGETDHIEPHRATGPIAKIRPCPPSAAFTWTASASRAPAAWGLWGPIASRLSNPARRADSPLILHTSNRYYALAFAGRTVLFAGVETMLHRRDALLRLGTIGLGGITLPRLIQAEQSLKGRESRAKARSCILVYLWGGPPQQETFDPKLEAPEGIRSQFDATETAVPGIRICDQLPLIARLTDKLTIIRSYTHPSNIHEVSVNYTLTGRYRDGLVVPRNMRSRSDFPMVGSVVSYFSPPGALPAAVTIPRPIGHDGVIYTGTYAGFLGPRHDPLELQAPAEVNAPAAHSLDLPSGMDAVRVQSRLGLLNVLEQVDRRLQARGDRGAVAGLEAAREQAYRMLLSPAAKGAFDVSSEADALRDRYGRNEYGEAFLLARRLVEAGVRLVTLVWYYVSPKDGNVLNVWDNHGGTPSINGITGYQMLKEFYCLPSLDRGFSALIEDLAQRGLLDETLVAMLGEFGRTPKINPQAGRDHWGPCQSVVLAGGGIRGGEVYGASDRHAAYPTQNPVSPEDFIATIYHALGIPCEAEIYDQLQRPHRLCEGMPLVSLFA</sequence>
<gene>
    <name evidence="1" type="ORF">ENS64_14810</name>
</gene>
<evidence type="ECO:0000313" key="1">
    <source>
        <dbReference type="EMBL" id="HGT40513.1"/>
    </source>
</evidence>